<evidence type="ECO:0000256" key="9">
    <source>
        <dbReference type="ARBA" id="ARBA00023136"/>
    </source>
</evidence>
<sequence>MKKSLLVLLISAACGNAWGQPLSVEERLAQLEKKLEENARELSQTKAELNKYKQMTTPVSITGVANNQEINKSEINRKNTNGSTAETTPQTLKALSDFVKEDMGFSFTGYLRSGWGTGNHGSPKEYAIGSLGRFGNEYSSWFDLQFKQRVYAQDGKSAHAVVTLDGNVGEQYGTAWFDKDSENLLQFSDIYLTTTGFLPFAPDASLWIGKHNLPKYEIQMLDWKSHLTDSGAGVGIENWQVGAGKLSMALVRQDLNAHAVNYPATQDAMQVNTNTVDIRYKEIPVASNTTAELLGRYSRANKSDSYQNSEDNGSHFSVKDAWLAGAVLRHRFDAGGFEELTVQAADNSLASGFALISNASPGYGNGDNYYGKHTYGKALRVISQGEFYPASSVVLAHALAWSAGNDIYSYDTGAHTDFQSYRAVVRPAWIWNNGNQTGMELAWFKQTNQQQGNAYAEKGYKATLFHALKVDTSLLQSRPELRFYTTYIRAQDNEISQFRFADRKKDQLTIGAQAEVWW</sequence>
<reference evidence="15" key="1">
    <citation type="submission" date="2016-08" db="EMBL/GenBank/DDBJ databases">
        <authorList>
            <person name="Varghese N."/>
            <person name="Submissions Spin"/>
        </authorList>
    </citation>
    <scope>NUCLEOTIDE SEQUENCE [LARGE SCALE GENOMIC DNA]</scope>
    <source>
        <strain evidence="15">REICA_082</strain>
    </source>
</reference>
<evidence type="ECO:0000313" key="14">
    <source>
        <dbReference type="EMBL" id="SCC19950.1"/>
    </source>
</evidence>
<organism evidence="14 15">
    <name type="scientific">Kosakonia oryzendophytica</name>
    <dbReference type="NCBI Taxonomy" id="1005665"/>
    <lineage>
        <taxon>Bacteria</taxon>
        <taxon>Pseudomonadati</taxon>
        <taxon>Pseudomonadota</taxon>
        <taxon>Gammaproteobacteria</taxon>
        <taxon>Enterobacterales</taxon>
        <taxon>Enterobacteriaceae</taxon>
        <taxon>Kosakonia</taxon>
    </lineage>
</organism>
<dbReference type="GO" id="GO:0006811">
    <property type="term" value="P:monoatomic ion transport"/>
    <property type="evidence" value="ECO:0007669"/>
    <property type="project" value="UniProtKB-KW"/>
</dbReference>
<dbReference type="Pfam" id="PF11471">
    <property type="entry name" value="Sugarporin_N"/>
    <property type="match status" value="1"/>
</dbReference>
<evidence type="ECO:0000256" key="4">
    <source>
        <dbReference type="ARBA" id="ARBA00022452"/>
    </source>
</evidence>
<keyword evidence="4" id="KW-1134">Transmembrane beta strand</keyword>
<evidence type="ECO:0000313" key="15">
    <source>
        <dbReference type="Proteomes" id="UP000198975"/>
    </source>
</evidence>
<keyword evidence="5" id="KW-0812">Transmembrane</keyword>
<dbReference type="GO" id="GO:0009279">
    <property type="term" value="C:cell outer membrane"/>
    <property type="evidence" value="ECO:0007669"/>
    <property type="project" value="UniProtKB-SubCell"/>
</dbReference>
<feature type="chain" id="PRO_5008689957" evidence="12">
    <location>
        <begin position="20"/>
        <end position="518"/>
    </location>
</feature>
<evidence type="ECO:0000256" key="5">
    <source>
        <dbReference type="ARBA" id="ARBA00022692"/>
    </source>
</evidence>
<feature type="signal peptide" evidence="12">
    <location>
        <begin position="1"/>
        <end position="19"/>
    </location>
</feature>
<evidence type="ECO:0000256" key="1">
    <source>
        <dbReference type="ARBA" id="ARBA00004571"/>
    </source>
</evidence>
<dbReference type="PANTHER" id="PTHR38762">
    <property type="entry name" value="CRYPTIC OUTER MEMBRANE PORIN BGLH-RELATED"/>
    <property type="match status" value="1"/>
</dbReference>
<keyword evidence="8" id="KW-0626">Porin</keyword>
<keyword evidence="11" id="KW-0175">Coiled coil</keyword>
<keyword evidence="3" id="KW-0813">Transport</keyword>
<keyword evidence="6 12" id="KW-0732">Signal</keyword>
<dbReference type="RefSeq" id="WP_088237821.1">
    <property type="nucleotide sequence ID" value="NZ_FMAY01000008.1"/>
</dbReference>
<dbReference type="GO" id="GO:0046930">
    <property type="term" value="C:pore complex"/>
    <property type="evidence" value="ECO:0007669"/>
    <property type="project" value="UniProtKB-KW"/>
</dbReference>
<dbReference type="PANTHER" id="PTHR38762:SF1">
    <property type="entry name" value="CRYPTIC OUTER MEMBRANE PORIN BGLH-RELATED"/>
    <property type="match status" value="1"/>
</dbReference>
<evidence type="ECO:0000256" key="8">
    <source>
        <dbReference type="ARBA" id="ARBA00023114"/>
    </source>
</evidence>
<dbReference type="InterPro" id="IPR003192">
    <property type="entry name" value="Porin_LamB"/>
</dbReference>
<dbReference type="AlphaFoldDB" id="A0A1C4CLE7"/>
<dbReference type="InterPro" id="IPR036998">
    <property type="entry name" value="Porin_LamB_sf"/>
</dbReference>
<evidence type="ECO:0000256" key="12">
    <source>
        <dbReference type="SAM" id="SignalP"/>
    </source>
</evidence>
<evidence type="ECO:0000256" key="3">
    <source>
        <dbReference type="ARBA" id="ARBA00022448"/>
    </source>
</evidence>
<evidence type="ECO:0000256" key="7">
    <source>
        <dbReference type="ARBA" id="ARBA00023065"/>
    </source>
</evidence>
<comment type="subcellular location">
    <subcellularLocation>
        <location evidence="1">Cell outer membrane</location>
        <topology evidence="1">Multi-pass membrane protein</topology>
    </subcellularLocation>
</comment>
<proteinExistence type="inferred from homology"/>
<feature type="coiled-coil region" evidence="11">
    <location>
        <begin position="25"/>
        <end position="55"/>
    </location>
</feature>
<dbReference type="OrthoDB" id="106611at2"/>
<name>A0A1C4CLE7_9ENTR</name>
<dbReference type="Pfam" id="PF02264">
    <property type="entry name" value="LamB"/>
    <property type="match status" value="1"/>
</dbReference>
<evidence type="ECO:0000259" key="13">
    <source>
        <dbReference type="Pfam" id="PF11471"/>
    </source>
</evidence>
<gene>
    <name evidence="14" type="ORF">GA0061071_10848</name>
</gene>
<dbReference type="InterPro" id="IPR050286">
    <property type="entry name" value="G_neg_Bact_CarbUptk_Porin"/>
</dbReference>
<dbReference type="Proteomes" id="UP000198975">
    <property type="component" value="Unassembled WGS sequence"/>
</dbReference>
<evidence type="ECO:0000256" key="6">
    <source>
        <dbReference type="ARBA" id="ARBA00022729"/>
    </source>
</evidence>
<evidence type="ECO:0000256" key="11">
    <source>
        <dbReference type="SAM" id="Coils"/>
    </source>
</evidence>
<dbReference type="GO" id="GO:0015144">
    <property type="term" value="F:carbohydrate transmembrane transporter activity"/>
    <property type="evidence" value="ECO:0007669"/>
    <property type="project" value="TreeGrafter"/>
</dbReference>
<keyword evidence="7" id="KW-0406">Ion transport</keyword>
<protein>
    <submittedName>
        <fullName evidence="14">Carbohydrate-specific outer membrane porin</fullName>
    </submittedName>
</protein>
<dbReference type="CDD" id="cd01346">
    <property type="entry name" value="Maltoporin-like"/>
    <property type="match status" value="1"/>
</dbReference>
<dbReference type="SUPFAM" id="SSF56935">
    <property type="entry name" value="Porins"/>
    <property type="match status" value="1"/>
</dbReference>
<keyword evidence="10" id="KW-0998">Cell outer membrane</keyword>
<dbReference type="EMBL" id="FMAY01000008">
    <property type="protein sequence ID" value="SCC19950.1"/>
    <property type="molecule type" value="Genomic_DNA"/>
</dbReference>
<comment type="similarity">
    <text evidence="2">Belongs to the porin LamB (TC 1.B.3) family.</text>
</comment>
<dbReference type="InterPro" id="IPR021570">
    <property type="entry name" value="LamB-type_porin_N_dom"/>
</dbReference>
<keyword evidence="15" id="KW-1185">Reference proteome</keyword>
<feature type="domain" description="LamB-type porin N-terminal" evidence="13">
    <location>
        <begin position="23"/>
        <end position="53"/>
    </location>
</feature>
<dbReference type="GO" id="GO:0015288">
    <property type="term" value="F:porin activity"/>
    <property type="evidence" value="ECO:0007669"/>
    <property type="project" value="UniProtKB-KW"/>
</dbReference>
<evidence type="ECO:0000256" key="2">
    <source>
        <dbReference type="ARBA" id="ARBA00007055"/>
    </source>
</evidence>
<dbReference type="GO" id="GO:0015774">
    <property type="term" value="P:polysaccharide transport"/>
    <property type="evidence" value="ECO:0007669"/>
    <property type="project" value="TreeGrafter"/>
</dbReference>
<accession>A0A1C4CLE7</accession>
<keyword evidence="9" id="KW-0472">Membrane</keyword>
<evidence type="ECO:0000256" key="10">
    <source>
        <dbReference type="ARBA" id="ARBA00023237"/>
    </source>
</evidence>
<dbReference type="Gene3D" id="2.40.170.10">
    <property type="entry name" value="Porin, LamB type"/>
    <property type="match status" value="1"/>
</dbReference>